<dbReference type="AlphaFoldDB" id="A0A1K2H6M5"/>
<evidence type="ECO:0000313" key="2">
    <source>
        <dbReference type="Proteomes" id="UP000186513"/>
    </source>
</evidence>
<name>A0A1K2H6M5_9NEIS</name>
<dbReference type="OrthoDB" id="1102561at2"/>
<dbReference type="Proteomes" id="UP000186513">
    <property type="component" value="Unassembled WGS sequence"/>
</dbReference>
<evidence type="ECO:0000313" key="1">
    <source>
        <dbReference type="EMBL" id="SFZ71858.1"/>
    </source>
</evidence>
<organism evidence="1 2">
    <name type="scientific">Chitinimonas taiwanensis DSM 18899</name>
    <dbReference type="NCBI Taxonomy" id="1121279"/>
    <lineage>
        <taxon>Bacteria</taxon>
        <taxon>Pseudomonadati</taxon>
        <taxon>Pseudomonadota</taxon>
        <taxon>Betaproteobacteria</taxon>
        <taxon>Neisseriales</taxon>
        <taxon>Chitinibacteraceae</taxon>
        <taxon>Chitinimonas</taxon>
    </lineage>
</organism>
<sequence>MSIPTIVVSQTQVAERVDQFTGALVAYLGELGLPTQNVLVPTGERQRVIANLPDVIALIDHAKRGEALYLSKFIAACGAGLFDAALNFVWDETVVHLRKKVARFDLDYFYDSVVTDPARRAKLRDETDLTKIEEWELVRGCLLTGILSEIGYRHLDYIRDMRNWASAAHPNQNDLSGLQLISWLEICIREVIAKEPEAAAIEVKRFLNSIRNSILTEQDAQHIRSGMEHLPPDIVRSLLRTLFGMYTADNTATQVRSNIKLIASKCWGLAPEDARYECGLRFSTFAANGEVTRRTAANEFLTGIGGLGYLPPDTLAVEMAEKVTALYSAHSAFNNFYNEPAHAKNLLAYIPSTGRIPEAIRRSYVKTLVMAKIGNGYGVSGMAIPHYNEMIGRFTEDEFKELVRLPTDREFAARLSLRSCAPNFRSVVQSLVHLTTNQITQAAMNTIIAATDAQVPSLGRDTSFQRIINSY</sequence>
<gene>
    <name evidence="1" type="ORF">SAMN02745887_00474</name>
</gene>
<protein>
    <submittedName>
        <fullName evidence="1">Uncharacterized protein</fullName>
    </submittedName>
</protein>
<dbReference type="EMBL" id="FPKR01000002">
    <property type="protein sequence ID" value="SFZ71858.1"/>
    <property type="molecule type" value="Genomic_DNA"/>
</dbReference>
<keyword evidence="2" id="KW-1185">Reference proteome</keyword>
<dbReference type="RefSeq" id="WP_072427023.1">
    <property type="nucleotide sequence ID" value="NZ_FPKR01000002.1"/>
</dbReference>
<dbReference type="STRING" id="1121279.SAMN02745887_00474"/>
<reference evidence="1 2" key="1">
    <citation type="submission" date="2016-11" db="EMBL/GenBank/DDBJ databases">
        <authorList>
            <person name="Jaros S."/>
            <person name="Januszkiewicz K."/>
            <person name="Wedrychowicz H."/>
        </authorList>
    </citation>
    <scope>NUCLEOTIDE SEQUENCE [LARGE SCALE GENOMIC DNA]</scope>
    <source>
        <strain evidence="1 2">DSM 18899</strain>
    </source>
</reference>
<proteinExistence type="predicted"/>
<accession>A0A1K2H6M5</accession>